<name>A0ACB9RQ53_9MYRT</name>
<keyword evidence="2" id="KW-1185">Reference proteome</keyword>
<protein>
    <submittedName>
        <fullName evidence="1">Uncharacterized protein</fullName>
    </submittedName>
</protein>
<accession>A0ACB9RQ53</accession>
<sequence>MLSRRLLFQPRQSSQLLPLQLFPLSSRHRSSRSGKLIEIDLDSALPSSSFHGDSDADADSGSIGLRGLEESLHSILALRYTPDWIPFLPGASFWVPPRTLSAVHYLGHLASPFSDEDSLPFSSPRGWPCFHSLYHLDGASTATVDVESESDSSRPQVVEIQVQVLTASEDGSESGDDE</sequence>
<dbReference type="EMBL" id="CM042882">
    <property type="protein sequence ID" value="KAI4381133.1"/>
    <property type="molecule type" value="Genomic_DNA"/>
</dbReference>
<comment type="caution">
    <text evidence="1">The sequence shown here is derived from an EMBL/GenBank/DDBJ whole genome shotgun (WGS) entry which is preliminary data.</text>
</comment>
<organism evidence="1 2">
    <name type="scientific">Melastoma candidum</name>
    <dbReference type="NCBI Taxonomy" id="119954"/>
    <lineage>
        <taxon>Eukaryota</taxon>
        <taxon>Viridiplantae</taxon>
        <taxon>Streptophyta</taxon>
        <taxon>Embryophyta</taxon>
        <taxon>Tracheophyta</taxon>
        <taxon>Spermatophyta</taxon>
        <taxon>Magnoliopsida</taxon>
        <taxon>eudicotyledons</taxon>
        <taxon>Gunneridae</taxon>
        <taxon>Pentapetalae</taxon>
        <taxon>rosids</taxon>
        <taxon>malvids</taxon>
        <taxon>Myrtales</taxon>
        <taxon>Melastomataceae</taxon>
        <taxon>Melastomatoideae</taxon>
        <taxon>Melastomateae</taxon>
        <taxon>Melastoma</taxon>
    </lineage>
</organism>
<evidence type="ECO:0000313" key="1">
    <source>
        <dbReference type="EMBL" id="KAI4381133.1"/>
    </source>
</evidence>
<proteinExistence type="predicted"/>
<dbReference type="Proteomes" id="UP001057402">
    <property type="component" value="Chromosome 3"/>
</dbReference>
<gene>
    <name evidence="1" type="ORF">MLD38_007241</name>
</gene>
<evidence type="ECO:0000313" key="2">
    <source>
        <dbReference type="Proteomes" id="UP001057402"/>
    </source>
</evidence>
<reference evidence="2" key="1">
    <citation type="journal article" date="2023" name="Front. Plant Sci.">
        <title>Chromosomal-level genome assembly of Melastoma candidum provides insights into trichome evolution.</title>
        <authorList>
            <person name="Zhong Y."/>
            <person name="Wu W."/>
            <person name="Sun C."/>
            <person name="Zou P."/>
            <person name="Liu Y."/>
            <person name="Dai S."/>
            <person name="Zhou R."/>
        </authorList>
    </citation>
    <scope>NUCLEOTIDE SEQUENCE [LARGE SCALE GENOMIC DNA]</scope>
</reference>